<dbReference type="SUPFAM" id="SSF47616">
    <property type="entry name" value="GST C-terminal domain-like"/>
    <property type="match status" value="1"/>
</dbReference>
<proteinExistence type="predicted"/>
<evidence type="ECO:0000259" key="4">
    <source>
        <dbReference type="PROSITE" id="PS50404"/>
    </source>
</evidence>
<dbReference type="InterPro" id="IPR004045">
    <property type="entry name" value="Glutathione_S-Trfase_N"/>
</dbReference>
<dbReference type="InterPro" id="IPR040079">
    <property type="entry name" value="Glutathione_S-Trfase"/>
</dbReference>
<accession>A0A382NDY7</accession>
<dbReference type="Gene3D" id="1.20.1050.10">
    <property type="match status" value="1"/>
</dbReference>
<dbReference type="Gene3D" id="3.40.30.10">
    <property type="entry name" value="Glutaredoxin"/>
    <property type="match status" value="1"/>
</dbReference>
<feature type="domain" description="GST N-terminal" evidence="4">
    <location>
        <begin position="1"/>
        <end position="81"/>
    </location>
</feature>
<dbReference type="EC" id="2.5.1.18" evidence="1"/>
<dbReference type="InterPro" id="IPR036282">
    <property type="entry name" value="Glutathione-S-Trfase_C_sf"/>
</dbReference>
<dbReference type="SFLD" id="SFLDG01150">
    <property type="entry name" value="Main.1:_Beta-like"/>
    <property type="match status" value="1"/>
</dbReference>
<dbReference type="Pfam" id="PF02798">
    <property type="entry name" value="GST_N"/>
    <property type="match status" value="1"/>
</dbReference>
<dbReference type="SFLD" id="SFLDS00019">
    <property type="entry name" value="Glutathione_Transferase_(cytos"/>
    <property type="match status" value="1"/>
</dbReference>
<evidence type="ECO:0000313" key="5">
    <source>
        <dbReference type="EMBL" id="SVC59389.1"/>
    </source>
</evidence>
<evidence type="ECO:0000256" key="1">
    <source>
        <dbReference type="ARBA" id="ARBA00012452"/>
    </source>
</evidence>
<dbReference type="SUPFAM" id="SSF52833">
    <property type="entry name" value="Thioredoxin-like"/>
    <property type="match status" value="1"/>
</dbReference>
<feature type="non-terminal residue" evidence="5">
    <location>
        <position position="194"/>
    </location>
</feature>
<dbReference type="PANTHER" id="PTHR44051">
    <property type="entry name" value="GLUTATHIONE S-TRANSFERASE-RELATED"/>
    <property type="match status" value="1"/>
</dbReference>
<reference evidence="5" key="1">
    <citation type="submission" date="2018-05" db="EMBL/GenBank/DDBJ databases">
        <authorList>
            <person name="Lanie J.A."/>
            <person name="Ng W.-L."/>
            <person name="Kazmierczak K.M."/>
            <person name="Andrzejewski T.M."/>
            <person name="Davidsen T.M."/>
            <person name="Wayne K.J."/>
            <person name="Tettelin H."/>
            <person name="Glass J.I."/>
            <person name="Rusch D."/>
            <person name="Podicherti R."/>
            <person name="Tsui H.-C.T."/>
            <person name="Winkler M.E."/>
        </authorList>
    </citation>
    <scope>NUCLEOTIDE SEQUENCE</scope>
</reference>
<dbReference type="CDD" id="cd03046">
    <property type="entry name" value="GST_N_GTT1_like"/>
    <property type="match status" value="1"/>
</dbReference>
<evidence type="ECO:0000256" key="3">
    <source>
        <dbReference type="ARBA" id="ARBA00047960"/>
    </source>
</evidence>
<dbReference type="InterPro" id="IPR036249">
    <property type="entry name" value="Thioredoxin-like_sf"/>
</dbReference>
<dbReference type="FunFam" id="3.40.30.10:FF:000156">
    <property type="entry name" value="Glutathione S-transferase 1"/>
    <property type="match status" value="1"/>
</dbReference>
<sequence length="194" mass="22083">MIEVHHLNNSRSQRILWLLEELKTPYEVVSYQRDSQSNLAPDSLMEIHPLGKSPVIKDKGQVIIESAAITTYIVDNYAPSGFAPNTEDDDYYQYLELMHYAEGSAMLPFLLLLYSSFLGEAAAPLSQRIFSEIKNHLSFLSMRLGENEFFFRNTFSGLDTMISFVLEAAQISDSLKPFPNLVAALERYQSRPAY</sequence>
<organism evidence="5">
    <name type="scientific">marine metagenome</name>
    <dbReference type="NCBI Taxonomy" id="408172"/>
    <lineage>
        <taxon>unclassified sequences</taxon>
        <taxon>metagenomes</taxon>
        <taxon>ecological metagenomes</taxon>
    </lineage>
</organism>
<name>A0A382NDY7_9ZZZZ</name>
<gene>
    <name evidence="5" type="ORF">METZ01_LOCUS312243</name>
</gene>
<comment type="catalytic activity">
    <reaction evidence="3">
        <text>RX + glutathione = an S-substituted glutathione + a halide anion + H(+)</text>
        <dbReference type="Rhea" id="RHEA:16437"/>
        <dbReference type="ChEBI" id="CHEBI:15378"/>
        <dbReference type="ChEBI" id="CHEBI:16042"/>
        <dbReference type="ChEBI" id="CHEBI:17792"/>
        <dbReference type="ChEBI" id="CHEBI:57925"/>
        <dbReference type="ChEBI" id="CHEBI:90779"/>
        <dbReference type="EC" id="2.5.1.18"/>
    </reaction>
</comment>
<keyword evidence="2" id="KW-0808">Transferase</keyword>
<dbReference type="PROSITE" id="PS50404">
    <property type="entry name" value="GST_NTER"/>
    <property type="match status" value="1"/>
</dbReference>
<dbReference type="GO" id="GO:0005737">
    <property type="term" value="C:cytoplasm"/>
    <property type="evidence" value="ECO:0007669"/>
    <property type="project" value="UniProtKB-ARBA"/>
</dbReference>
<dbReference type="SFLD" id="SFLDG00358">
    <property type="entry name" value="Main_(cytGST)"/>
    <property type="match status" value="1"/>
</dbReference>
<dbReference type="EMBL" id="UINC01099824">
    <property type="protein sequence ID" value="SVC59389.1"/>
    <property type="molecule type" value="Genomic_DNA"/>
</dbReference>
<dbReference type="GO" id="GO:0004601">
    <property type="term" value="F:peroxidase activity"/>
    <property type="evidence" value="ECO:0007669"/>
    <property type="project" value="UniProtKB-ARBA"/>
</dbReference>
<dbReference type="GO" id="GO:0004364">
    <property type="term" value="F:glutathione transferase activity"/>
    <property type="evidence" value="ECO:0007669"/>
    <property type="project" value="UniProtKB-EC"/>
</dbReference>
<dbReference type="PANTHER" id="PTHR44051:SF9">
    <property type="entry name" value="GLUTATHIONE S-TRANSFERASE 1"/>
    <property type="match status" value="1"/>
</dbReference>
<evidence type="ECO:0000256" key="2">
    <source>
        <dbReference type="ARBA" id="ARBA00022679"/>
    </source>
</evidence>
<protein>
    <recommendedName>
        <fullName evidence="1">glutathione transferase</fullName>
        <ecNumber evidence="1">2.5.1.18</ecNumber>
    </recommendedName>
</protein>
<dbReference type="AlphaFoldDB" id="A0A382NDY7"/>